<dbReference type="EMBL" id="KN847332">
    <property type="protein sequence ID" value="KIW48566.1"/>
    <property type="molecule type" value="Genomic_DNA"/>
</dbReference>
<dbReference type="GeneID" id="27353213"/>
<organism evidence="1 2">
    <name type="scientific">Exophiala oligosperma</name>
    <dbReference type="NCBI Taxonomy" id="215243"/>
    <lineage>
        <taxon>Eukaryota</taxon>
        <taxon>Fungi</taxon>
        <taxon>Dikarya</taxon>
        <taxon>Ascomycota</taxon>
        <taxon>Pezizomycotina</taxon>
        <taxon>Eurotiomycetes</taxon>
        <taxon>Chaetothyriomycetidae</taxon>
        <taxon>Chaetothyriales</taxon>
        <taxon>Herpotrichiellaceae</taxon>
        <taxon>Exophiala</taxon>
    </lineage>
</organism>
<evidence type="ECO:0000313" key="2">
    <source>
        <dbReference type="Proteomes" id="UP000053342"/>
    </source>
</evidence>
<dbReference type="Proteomes" id="UP000053342">
    <property type="component" value="Unassembled WGS sequence"/>
</dbReference>
<evidence type="ECO:0000313" key="1">
    <source>
        <dbReference type="EMBL" id="KIW48566.1"/>
    </source>
</evidence>
<reference evidence="1 2" key="1">
    <citation type="submission" date="2015-01" db="EMBL/GenBank/DDBJ databases">
        <title>The Genome Sequence of Exophiala oligosperma CBS72588.</title>
        <authorList>
            <consortium name="The Broad Institute Genomics Platform"/>
            <person name="Cuomo C."/>
            <person name="de Hoog S."/>
            <person name="Gorbushina A."/>
            <person name="Stielow B."/>
            <person name="Teixiera M."/>
            <person name="Abouelleil A."/>
            <person name="Chapman S.B."/>
            <person name="Priest M."/>
            <person name="Young S.K."/>
            <person name="Wortman J."/>
            <person name="Nusbaum C."/>
            <person name="Birren B."/>
        </authorList>
    </citation>
    <scope>NUCLEOTIDE SEQUENCE [LARGE SCALE GENOMIC DNA]</scope>
    <source>
        <strain evidence="1 2">CBS 72588</strain>
    </source>
</reference>
<sequence>MVIARLSCLQTTTPLVPTRGGQPTQRASLGMPHAYHSLMPRESPALGALIGSLQIFKGYICEKYNSSQQFLNLPVAWLVHHFKTSLVFAGEEALYLGYSPTLTPVVPRITGQFLAYMASTCECPSWEIT</sequence>
<dbReference type="HOGENOM" id="CLU_1948823_0_0_1"/>
<proteinExistence type="predicted"/>
<dbReference type="RefSeq" id="XP_016268782.1">
    <property type="nucleotide sequence ID" value="XM_016401729.1"/>
</dbReference>
<gene>
    <name evidence="1" type="ORF">PV06_01139</name>
</gene>
<dbReference type="VEuPathDB" id="FungiDB:PV06_01139"/>
<accession>A0A0D2B8Q1</accession>
<keyword evidence="2" id="KW-1185">Reference proteome</keyword>
<dbReference type="AlphaFoldDB" id="A0A0D2B8Q1"/>
<name>A0A0D2B8Q1_9EURO</name>
<protein>
    <submittedName>
        <fullName evidence="1">Uncharacterized protein</fullName>
    </submittedName>
</protein>